<dbReference type="EMBL" id="JADEXG010000036">
    <property type="protein sequence ID" value="MBE9078622.1"/>
    <property type="molecule type" value="Genomic_DNA"/>
</dbReference>
<evidence type="ECO:0000313" key="3">
    <source>
        <dbReference type="Proteomes" id="UP000636505"/>
    </source>
</evidence>
<accession>A0A8J7DC81</accession>
<dbReference type="AlphaFoldDB" id="A0A8J7DC81"/>
<reference evidence="2" key="1">
    <citation type="submission" date="2020-10" db="EMBL/GenBank/DDBJ databases">
        <authorList>
            <person name="Castelo-Branco R."/>
            <person name="Eusebio N."/>
            <person name="Adriana R."/>
            <person name="Vieira A."/>
            <person name="Brugerolle De Fraissinette N."/>
            <person name="Rezende De Castro R."/>
            <person name="Schneider M.P."/>
            <person name="Vasconcelos V."/>
            <person name="Leao P.N."/>
        </authorList>
    </citation>
    <scope>NUCLEOTIDE SEQUENCE</scope>
    <source>
        <strain evidence="2">LEGE 07310</strain>
    </source>
</reference>
<dbReference type="InterPro" id="IPR021256">
    <property type="entry name" value="DUF2808"/>
</dbReference>
<dbReference type="Pfam" id="PF10989">
    <property type="entry name" value="DUF2808"/>
    <property type="match status" value="1"/>
</dbReference>
<name>A0A8J7DC81_9CYAN</name>
<organism evidence="2 3">
    <name type="scientific">Vasconcelosia minhoensis LEGE 07310</name>
    <dbReference type="NCBI Taxonomy" id="915328"/>
    <lineage>
        <taxon>Bacteria</taxon>
        <taxon>Bacillati</taxon>
        <taxon>Cyanobacteriota</taxon>
        <taxon>Cyanophyceae</taxon>
        <taxon>Nodosilineales</taxon>
        <taxon>Cymatolegaceae</taxon>
        <taxon>Vasconcelosia</taxon>
        <taxon>Vasconcelosia minhoensis</taxon>
    </lineage>
</organism>
<dbReference type="Proteomes" id="UP000636505">
    <property type="component" value="Unassembled WGS sequence"/>
</dbReference>
<feature type="chain" id="PRO_5035308133" evidence="1">
    <location>
        <begin position="33"/>
        <end position="186"/>
    </location>
</feature>
<sequence>MIAHRSIRRIFSGIALSAIALTTGLPTLPTQAQTNPGLTLFGGVDSEYRLSYTLQYNEPRSPRARYYLRVPGDKLERAVSHFRISYPQAFTERNGAFDVDSIEVRRGRGRGGENIPLDDVVWTPESGQLDLYFQDVVPADTSVVIVMSNVRNPNRFGVHNFNLQAEYRGDVLSRYIGTWEMLVAEE</sequence>
<gene>
    <name evidence="2" type="ORF">IQ241_15190</name>
</gene>
<feature type="signal peptide" evidence="1">
    <location>
        <begin position="1"/>
        <end position="32"/>
    </location>
</feature>
<keyword evidence="3" id="KW-1185">Reference proteome</keyword>
<keyword evidence="1" id="KW-0732">Signal</keyword>
<dbReference type="RefSeq" id="WP_193908634.1">
    <property type="nucleotide sequence ID" value="NZ_JADEXG010000036.1"/>
</dbReference>
<evidence type="ECO:0000256" key="1">
    <source>
        <dbReference type="SAM" id="SignalP"/>
    </source>
</evidence>
<evidence type="ECO:0000313" key="2">
    <source>
        <dbReference type="EMBL" id="MBE9078622.1"/>
    </source>
</evidence>
<protein>
    <submittedName>
        <fullName evidence="2">DUF2808 domain-containing protein</fullName>
    </submittedName>
</protein>
<comment type="caution">
    <text evidence="2">The sequence shown here is derived from an EMBL/GenBank/DDBJ whole genome shotgun (WGS) entry which is preliminary data.</text>
</comment>
<proteinExistence type="predicted"/>